<dbReference type="GO" id="GO:0016020">
    <property type="term" value="C:membrane"/>
    <property type="evidence" value="ECO:0007669"/>
    <property type="project" value="UniProtKB-SubCell"/>
</dbReference>
<comment type="caution">
    <text evidence="8">The sequence shown here is derived from an EMBL/GenBank/DDBJ whole genome shotgun (WGS) entry which is preliminary data.</text>
</comment>
<dbReference type="PANTHER" id="PTHR31234:SF2">
    <property type="entry name" value="OS05G0199100 PROTEIN"/>
    <property type="match status" value="1"/>
</dbReference>
<dbReference type="SUPFAM" id="SSF117070">
    <property type="entry name" value="LEA14-like"/>
    <property type="match status" value="1"/>
</dbReference>
<dbReference type="InterPro" id="IPR004864">
    <property type="entry name" value="LEA_2"/>
</dbReference>
<evidence type="ECO:0000313" key="8">
    <source>
        <dbReference type="EMBL" id="KAF9968353.1"/>
    </source>
</evidence>
<keyword evidence="4 6" id="KW-0472">Membrane</keyword>
<keyword evidence="2 6" id="KW-0812">Transmembrane</keyword>
<feature type="region of interest" description="Disordered" evidence="5">
    <location>
        <begin position="1"/>
        <end position="21"/>
    </location>
</feature>
<feature type="region of interest" description="Disordered" evidence="5">
    <location>
        <begin position="82"/>
        <end position="101"/>
    </location>
</feature>
<protein>
    <recommendedName>
        <fullName evidence="7">Late embryogenesis abundant protein LEA-2 subgroup domain-containing protein</fullName>
    </recommendedName>
</protein>
<reference evidence="8" key="1">
    <citation type="journal article" date="2020" name="Fungal Divers.">
        <title>Resolving the Mortierellaceae phylogeny through synthesis of multi-gene phylogenetics and phylogenomics.</title>
        <authorList>
            <person name="Vandepol N."/>
            <person name="Liber J."/>
            <person name="Desiro A."/>
            <person name="Na H."/>
            <person name="Kennedy M."/>
            <person name="Barry K."/>
            <person name="Grigoriev I.V."/>
            <person name="Miller A.N."/>
            <person name="O'Donnell K."/>
            <person name="Stajich J.E."/>
            <person name="Bonito G."/>
        </authorList>
    </citation>
    <scope>NUCLEOTIDE SEQUENCE</scope>
    <source>
        <strain evidence="8">CK1249</strain>
    </source>
</reference>
<evidence type="ECO:0000313" key="9">
    <source>
        <dbReference type="Proteomes" id="UP000738359"/>
    </source>
</evidence>
<dbReference type="Pfam" id="PF03168">
    <property type="entry name" value="LEA_2"/>
    <property type="match status" value="1"/>
</dbReference>
<comment type="subcellular location">
    <subcellularLocation>
        <location evidence="1">Membrane</location>
        <topology evidence="1">Single-pass membrane protein</topology>
    </subcellularLocation>
</comment>
<keyword evidence="3 6" id="KW-1133">Transmembrane helix</keyword>
<dbReference type="Gene3D" id="2.60.40.1820">
    <property type="match status" value="1"/>
</dbReference>
<dbReference type="OrthoDB" id="20273at2759"/>
<gene>
    <name evidence="8" type="ORF">BGZ70_004752</name>
</gene>
<organism evidence="8 9">
    <name type="scientific">Mortierella alpina</name>
    <name type="common">Oleaginous fungus</name>
    <name type="synonym">Mortierella renispora</name>
    <dbReference type="NCBI Taxonomy" id="64518"/>
    <lineage>
        <taxon>Eukaryota</taxon>
        <taxon>Fungi</taxon>
        <taxon>Fungi incertae sedis</taxon>
        <taxon>Mucoromycota</taxon>
        <taxon>Mortierellomycotina</taxon>
        <taxon>Mortierellomycetes</taxon>
        <taxon>Mortierellales</taxon>
        <taxon>Mortierellaceae</taxon>
        <taxon>Mortierella</taxon>
    </lineage>
</organism>
<evidence type="ECO:0000256" key="5">
    <source>
        <dbReference type="SAM" id="MobiDB-lite"/>
    </source>
</evidence>
<evidence type="ECO:0000256" key="2">
    <source>
        <dbReference type="ARBA" id="ARBA00022692"/>
    </source>
</evidence>
<dbReference type="EMBL" id="JAAAHY010000025">
    <property type="protein sequence ID" value="KAF9968353.1"/>
    <property type="molecule type" value="Genomic_DNA"/>
</dbReference>
<feature type="domain" description="Late embryogenesis abundant protein LEA-2 subgroup" evidence="7">
    <location>
        <begin position="175"/>
        <end position="271"/>
    </location>
</feature>
<dbReference type="Proteomes" id="UP000738359">
    <property type="component" value="Unassembled WGS sequence"/>
</dbReference>
<evidence type="ECO:0000256" key="4">
    <source>
        <dbReference type="ARBA" id="ARBA00023136"/>
    </source>
</evidence>
<proteinExistence type="predicted"/>
<dbReference type="PANTHER" id="PTHR31234">
    <property type="entry name" value="LATE EMBRYOGENESIS ABUNDANT (LEA) HYDROXYPROLINE-RICH GLYCOPROTEIN FAMILY"/>
    <property type="match status" value="1"/>
</dbReference>
<evidence type="ECO:0000256" key="3">
    <source>
        <dbReference type="ARBA" id="ARBA00022989"/>
    </source>
</evidence>
<feature type="transmembrane region" description="Helical" evidence="6">
    <location>
        <begin position="119"/>
        <end position="142"/>
    </location>
</feature>
<dbReference type="AlphaFoldDB" id="A0A9P6M6F3"/>
<sequence>MRAASIRTPPPRALQPKNEYDAASYTSTNDNYYNANYLNDNAHRPSTASHEPLSTPPRYYNGFASNRTSLANTEGTLTRSVNARNHNESDRHVTPVKPQKPRSRYLPCFPCIRSTCGRCTLCICLLLLLIIVVLVIVVFTVFKLPTVDYTGLEGNPVFTLMQGNTTFGVDLVANIQVQNPNPIGFKFESIIATAYYPVYGPSIGGGNVSHVNFPSKSTKTIHFPIKAAYDRRQDPGFKVVQDLLTKCGITGGNAGQITIDYDLKVTINIIGIRFSPGIKNQKTSFDCPANVSCLFENLSSDQYFAFNV</sequence>
<evidence type="ECO:0000259" key="7">
    <source>
        <dbReference type="Pfam" id="PF03168"/>
    </source>
</evidence>
<accession>A0A9P6M6F3</accession>
<keyword evidence="9" id="KW-1185">Reference proteome</keyword>
<name>A0A9P6M6F3_MORAP</name>
<feature type="region of interest" description="Disordered" evidence="5">
    <location>
        <begin position="36"/>
        <end position="55"/>
    </location>
</feature>
<evidence type="ECO:0000256" key="6">
    <source>
        <dbReference type="SAM" id="Phobius"/>
    </source>
</evidence>
<dbReference type="GO" id="GO:0098542">
    <property type="term" value="P:defense response to other organism"/>
    <property type="evidence" value="ECO:0007669"/>
    <property type="project" value="InterPro"/>
</dbReference>
<evidence type="ECO:0000256" key="1">
    <source>
        <dbReference type="ARBA" id="ARBA00004167"/>
    </source>
</evidence>
<dbReference type="InterPro" id="IPR044839">
    <property type="entry name" value="NDR1-like"/>
</dbReference>